<dbReference type="AlphaFoldDB" id="A0A1J3CZ27"/>
<protein>
    <submittedName>
        <fullName evidence="1">Uncharacterized protein</fullName>
    </submittedName>
</protein>
<evidence type="ECO:0000313" key="1">
    <source>
        <dbReference type="EMBL" id="JAU13107.1"/>
    </source>
</evidence>
<organism evidence="1">
    <name type="scientific">Noccaea caerulescens</name>
    <name type="common">Alpine penny-cress</name>
    <name type="synonym">Thlaspi caerulescens</name>
    <dbReference type="NCBI Taxonomy" id="107243"/>
    <lineage>
        <taxon>Eukaryota</taxon>
        <taxon>Viridiplantae</taxon>
        <taxon>Streptophyta</taxon>
        <taxon>Embryophyta</taxon>
        <taxon>Tracheophyta</taxon>
        <taxon>Spermatophyta</taxon>
        <taxon>Magnoliopsida</taxon>
        <taxon>eudicotyledons</taxon>
        <taxon>Gunneridae</taxon>
        <taxon>Pentapetalae</taxon>
        <taxon>rosids</taxon>
        <taxon>malvids</taxon>
        <taxon>Brassicales</taxon>
        <taxon>Brassicaceae</taxon>
        <taxon>Coluteocarpeae</taxon>
        <taxon>Noccaea</taxon>
    </lineage>
</organism>
<dbReference type="EMBL" id="GEVI01019213">
    <property type="protein sequence ID" value="JAU13107.1"/>
    <property type="molecule type" value="Transcribed_RNA"/>
</dbReference>
<proteinExistence type="predicted"/>
<sequence>MKVRELVKSAGLCWFLHLVQGTMFLFPSCYAGDFAHKLSHPSSSLPKEYITHKRALNDHRQRNNCGSQSTVYQIQLS</sequence>
<accession>A0A1J3CZ27</accession>
<reference evidence="1" key="1">
    <citation type="submission" date="2016-07" db="EMBL/GenBank/DDBJ databases">
        <title>De novo transcriptome assembly of four accessions of the metal hyperaccumulator plant Noccaea caerulescens.</title>
        <authorList>
            <person name="Blande D."/>
            <person name="Halimaa P."/>
            <person name="Tervahauta A.I."/>
            <person name="Aarts M.G."/>
            <person name="Karenlampi S.O."/>
        </authorList>
    </citation>
    <scope>NUCLEOTIDE SEQUENCE</scope>
</reference>
<gene>
    <name evidence="1" type="ORF">GA_TR380_c1_g1_i1_g.1053</name>
</gene>
<name>A0A1J3CZ27_NOCCA</name>